<dbReference type="OMA" id="WMFELAV"/>
<organism evidence="2 3">
    <name type="scientific">Amborella trichopoda</name>
    <dbReference type="NCBI Taxonomy" id="13333"/>
    <lineage>
        <taxon>Eukaryota</taxon>
        <taxon>Viridiplantae</taxon>
        <taxon>Streptophyta</taxon>
        <taxon>Embryophyta</taxon>
        <taxon>Tracheophyta</taxon>
        <taxon>Spermatophyta</taxon>
        <taxon>Magnoliopsida</taxon>
        <taxon>Amborellales</taxon>
        <taxon>Amborellaceae</taxon>
        <taxon>Amborella</taxon>
    </lineage>
</organism>
<sequence>MVKLASARENRLYGPPPSHNRWEYINAGLYIFCSILLLIGCLLELFSGVSRSALVILLISAVLMAAINMHDLFAHLAGIDFRLSLIGGDKQIALVEIGAPLIQMLGSILTFLGLLFLVIQVNISSSLHEV</sequence>
<dbReference type="HOGENOM" id="CLU_1940938_0_0_1"/>
<protein>
    <submittedName>
        <fullName evidence="2">Uncharacterized protein</fullName>
    </submittedName>
</protein>
<reference evidence="3" key="1">
    <citation type="journal article" date="2013" name="Science">
        <title>The Amborella genome and the evolution of flowering plants.</title>
        <authorList>
            <consortium name="Amborella Genome Project"/>
        </authorList>
    </citation>
    <scope>NUCLEOTIDE SEQUENCE [LARGE SCALE GENOMIC DNA]</scope>
</reference>
<dbReference type="EMBL" id="KI393208">
    <property type="protein sequence ID" value="ERN08940.1"/>
    <property type="molecule type" value="Genomic_DNA"/>
</dbReference>
<name>W1PP34_AMBTC</name>
<proteinExistence type="predicted"/>
<feature type="transmembrane region" description="Helical" evidence="1">
    <location>
        <begin position="24"/>
        <end position="46"/>
    </location>
</feature>
<feature type="transmembrane region" description="Helical" evidence="1">
    <location>
        <begin position="53"/>
        <end position="77"/>
    </location>
</feature>
<feature type="transmembrane region" description="Helical" evidence="1">
    <location>
        <begin position="97"/>
        <end position="119"/>
    </location>
</feature>
<keyword evidence="1" id="KW-0812">Transmembrane</keyword>
<keyword evidence="1" id="KW-1133">Transmembrane helix</keyword>
<dbReference type="Proteomes" id="UP000017836">
    <property type="component" value="Unassembled WGS sequence"/>
</dbReference>
<evidence type="ECO:0000313" key="2">
    <source>
        <dbReference type="EMBL" id="ERN08940.1"/>
    </source>
</evidence>
<accession>W1PP34</accession>
<dbReference type="PANTHER" id="PTHR34967">
    <property type="entry name" value="OS02G0257200 PROTEIN"/>
    <property type="match status" value="1"/>
</dbReference>
<evidence type="ECO:0000256" key="1">
    <source>
        <dbReference type="SAM" id="Phobius"/>
    </source>
</evidence>
<gene>
    <name evidence="2" type="ORF">AMTR_s00015p00258100</name>
</gene>
<dbReference type="AlphaFoldDB" id="W1PP34"/>
<keyword evidence="1" id="KW-0472">Membrane</keyword>
<dbReference type="PANTHER" id="PTHR34967:SF1">
    <property type="entry name" value="OS02G0257200 PROTEIN"/>
    <property type="match status" value="1"/>
</dbReference>
<keyword evidence="3" id="KW-1185">Reference proteome</keyword>
<dbReference type="Gramene" id="ERN08940">
    <property type="protein sequence ID" value="ERN08940"/>
    <property type="gene ID" value="AMTR_s00015p00258100"/>
</dbReference>
<evidence type="ECO:0000313" key="3">
    <source>
        <dbReference type="Proteomes" id="UP000017836"/>
    </source>
</evidence>